<dbReference type="PROSITE" id="PS51257">
    <property type="entry name" value="PROKAR_LIPOPROTEIN"/>
    <property type="match status" value="1"/>
</dbReference>
<reference evidence="4" key="1">
    <citation type="journal article" date="2015" name="Genome Announc.">
        <title>Draft Genome Sequences of Anaerolinea thermolimosa IMO-1, Bellilinea caldifistulae GOMI-1, Leptolinea tardivitalis YMTK-2, Levilinea saccharolytica KIBI-1, Longilinea arvoryzae KOME-1, Previously Described as Members of the Class Anaerolineae (Chloroflexi).</title>
        <authorList>
            <person name="Matsuura N."/>
            <person name="Tourlousse M.D."/>
            <person name="Ohashi A."/>
            <person name="Hugenholtz P."/>
            <person name="Sekiguchi Y."/>
        </authorList>
    </citation>
    <scope>NUCLEOTIDE SEQUENCE</scope>
    <source>
        <strain evidence="4">KIBI-1</strain>
    </source>
</reference>
<reference evidence="5 6" key="2">
    <citation type="submission" date="2015-07" db="EMBL/GenBank/DDBJ databases">
        <title>Genome sequence of Levilinea saccharolytica DSM 16555.</title>
        <authorList>
            <person name="Hemp J."/>
            <person name="Ward L.M."/>
            <person name="Pace L.A."/>
            <person name="Fischer W.W."/>
        </authorList>
    </citation>
    <scope>NUCLEOTIDE SEQUENCE [LARGE SCALE GENOMIC DNA]</scope>
    <source>
        <strain evidence="5 6">KIBI-1</strain>
    </source>
</reference>
<dbReference type="EMBL" id="DF967975">
    <property type="protein sequence ID" value="GAP19571.1"/>
    <property type="molecule type" value="Genomic_DNA"/>
</dbReference>
<protein>
    <submittedName>
        <fullName evidence="4">ABC-type nitrate/sulfonate/bicarbonate transport system, periplasmic component</fullName>
    </submittedName>
</protein>
<sequence>MKFQYKPVYLLFVSVLLTSLLLTACQPAAAPAPTAQPAPVEVQPTDAPAAPAAPAATEAPTAEPVVELSPVRYGGQLYPEEYLLKGAPALFSDAGLQVEHTLFSSATEGNQALISGAVDINVASDSKTVALFSAMPDQVVIIGVVQRGDRYSTLVRPDSSYTSWYDLKGKQVGIRMGTGAEQVVRRYFEKVGDLKWEDFQWVNLKVEDSIAALTSGSIEAFTAWEPTPAIAEAQGAGKVMMSYGDIALTPVLLNTTVKYAESHRAEIVHFLAAHLAKAEMIKSDPKKSAELAAQAASAQGATVDPAAFEKIFTRVDFSLDLDETVIAALQDTANFLVSTGEIKEVPTLKWDASYLEEARKLVEGK</sequence>
<feature type="compositionally biased region" description="Low complexity" evidence="1">
    <location>
        <begin position="47"/>
        <end position="61"/>
    </location>
</feature>
<dbReference type="InterPro" id="IPR015168">
    <property type="entry name" value="SsuA/THI5"/>
</dbReference>
<dbReference type="Proteomes" id="UP000050501">
    <property type="component" value="Unassembled WGS sequence"/>
</dbReference>
<feature type="chain" id="PRO_5007418370" evidence="2">
    <location>
        <begin position="25"/>
        <end position="365"/>
    </location>
</feature>
<gene>
    <name evidence="5" type="ORF">ADN01_11555</name>
    <name evidence="4" type="ORF">LSAC_03481</name>
</gene>
<dbReference type="AlphaFoldDB" id="A0A0M8JQ43"/>
<feature type="signal peptide" evidence="2">
    <location>
        <begin position="1"/>
        <end position="24"/>
    </location>
</feature>
<keyword evidence="6" id="KW-1185">Reference proteome</keyword>
<dbReference type="PANTHER" id="PTHR30024:SF42">
    <property type="entry name" value="ALIPHATIC SULFONATES-BINDING PROTEIN-RELATED"/>
    <property type="match status" value="1"/>
</dbReference>
<feature type="region of interest" description="Disordered" evidence="1">
    <location>
        <begin position="33"/>
        <end position="61"/>
    </location>
</feature>
<dbReference type="OrthoDB" id="286202at2"/>
<name>A0A0M8JQ43_9CHLR</name>
<evidence type="ECO:0000259" key="3">
    <source>
        <dbReference type="Pfam" id="PF09084"/>
    </source>
</evidence>
<dbReference type="PANTHER" id="PTHR30024">
    <property type="entry name" value="ALIPHATIC SULFONATES-BINDING PROTEIN-RELATED"/>
    <property type="match status" value="1"/>
</dbReference>
<evidence type="ECO:0000313" key="4">
    <source>
        <dbReference type="EMBL" id="GAP19571.1"/>
    </source>
</evidence>
<dbReference type="SUPFAM" id="SSF53850">
    <property type="entry name" value="Periplasmic binding protein-like II"/>
    <property type="match status" value="1"/>
</dbReference>
<evidence type="ECO:0000313" key="5">
    <source>
        <dbReference type="EMBL" id="KPL80749.1"/>
    </source>
</evidence>
<keyword evidence="2" id="KW-0732">Signal</keyword>
<proteinExistence type="predicted"/>
<feature type="domain" description="SsuA/THI5-like" evidence="3">
    <location>
        <begin position="91"/>
        <end position="287"/>
    </location>
</feature>
<evidence type="ECO:0000256" key="2">
    <source>
        <dbReference type="SAM" id="SignalP"/>
    </source>
</evidence>
<dbReference type="STRING" id="229921.ADN01_11555"/>
<dbReference type="CDD" id="cd01008">
    <property type="entry name" value="PBP2_NrtA_SsuA_CpmA_like"/>
    <property type="match status" value="1"/>
</dbReference>
<evidence type="ECO:0000313" key="6">
    <source>
        <dbReference type="Proteomes" id="UP000050501"/>
    </source>
</evidence>
<dbReference type="Gene3D" id="3.40.190.10">
    <property type="entry name" value="Periplasmic binding protein-like II"/>
    <property type="match status" value="2"/>
</dbReference>
<organism evidence="4">
    <name type="scientific">Levilinea saccharolytica</name>
    <dbReference type="NCBI Taxonomy" id="229921"/>
    <lineage>
        <taxon>Bacteria</taxon>
        <taxon>Bacillati</taxon>
        <taxon>Chloroflexota</taxon>
        <taxon>Anaerolineae</taxon>
        <taxon>Anaerolineales</taxon>
        <taxon>Anaerolineaceae</taxon>
        <taxon>Levilinea</taxon>
    </lineage>
</organism>
<evidence type="ECO:0000256" key="1">
    <source>
        <dbReference type="SAM" id="MobiDB-lite"/>
    </source>
</evidence>
<accession>A0A0M8JQ43</accession>
<dbReference type="Pfam" id="PF09084">
    <property type="entry name" value="NMT1"/>
    <property type="match status" value="1"/>
</dbReference>
<dbReference type="RefSeq" id="WP_062419840.1">
    <property type="nucleotide sequence ID" value="NZ_BBXZ01000183.1"/>
</dbReference>
<dbReference type="EMBL" id="LGCM01000039">
    <property type="protein sequence ID" value="KPL80749.1"/>
    <property type="molecule type" value="Genomic_DNA"/>
</dbReference>